<name>A0A2V1H1J6_9GAMM</name>
<keyword evidence="1" id="KW-0812">Transmembrane</keyword>
<evidence type="ECO:0000313" key="3">
    <source>
        <dbReference type="Proteomes" id="UP000244906"/>
    </source>
</evidence>
<feature type="transmembrane region" description="Helical" evidence="1">
    <location>
        <begin position="363"/>
        <end position="383"/>
    </location>
</feature>
<sequence length="392" mass="44557">MKAIPDSISRKAKKLVKKPDAFVKDMKLLRWVKSVLVSRDFNWLVIFPFMIATAYMVGVASNRYASNSSFIVQSASGASTASAGLALLGLGDNSAKDEQVIVEYIQSLDLLKQLDQQLQLKAHYSSSKNDLLYRLEKTATQEDFLKYYRNNIKIHFDESRGMLLLEAETFDAEYSEKLVRQILRAAEGFVNKTSHDLANGQQQFVAEQVLRLEQKLRSIKQSILIFQENNQLYSPEAQGSSLGSIVSGLEAKLSELKARRRELLSYQKPSAPAPMSIARRISSIEIQIDEEKLKLVSNDGNSLNQRMAEYQQLRLDLEFATRAYESSLAALEAARMEASRKLKHLVTISKPQIAEEAAYPRKLYILFTLLLCQLMLFSLYRMIRATIREHQD</sequence>
<comment type="caution">
    <text evidence="2">The sequence shown here is derived from an EMBL/GenBank/DDBJ whole genome shotgun (WGS) entry which is preliminary data.</text>
</comment>
<dbReference type="GO" id="GO:0004713">
    <property type="term" value="F:protein tyrosine kinase activity"/>
    <property type="evidence" value="ECO:0007669"/>
    <property type="project" value="TreeGrafter"/>
</dbReference>
<dbReference type="GO" id="GO:0005886">
    <property type="term" value="C:plasma membrane"/>
    <property type="evidence" value="ECO:0007669"/>
    <property type="project" value="TreeGrafter"/>
</dbReference>
<dbReference type="RefSeq" id="WP_116686324.1">
    <property type="nucleotide sequence ID" value="NZ_CAWNYD010000002.1"/>
</dbReference>
<dbReference type="PANTHER" id="PTHR32309:SF13">
    <property type="entry name" value="FERRIC ENTEROBACTIN TRANSPORT PROTEIN FEPE"/>
    <property type="match status" value="1"/>
</dbReference>
<feature type="transmembrane region" description="Helical" evidence="1">
    <location>
        <begin position="41"/>
        <end position="58"/>
    </location>
</feature>
<dbReference type="EMBL" id="QDDL01000002">
    <property type="protein sequence ID" value="PVZ70251.1"/>
    <property type="molecule type" value="Genomic_DNA"/>
</dbReference>
<dbReference type="InterPro" id="IPR050445">
    <property type="entry name" value="Bact_polysacc_biosynth/exp"/>
</dbReference>
<keyword evidence="3" id="KW-1185">Reference proteome</keyword>
<proteinExistence type="predicted"/>
<evidence type="ECO:0008006" key="4">
    <source>
        <dbReference type="Google" id="ProtNLM"/>
    </source>
</evidence>
<keyword evidence="1" id="KW-0472">Membrane</keyword>
<dbReference type="PANTHER" id="PTHR32309">
    <property type="entry name" value="TYROSINE-PROTEIN KINASE"/>
    <property type="match status" value="1"/>
</dbReference>
<dbReference type="AlphaFoldDB" id="A0A2V1H1J6"/>
<evidence type="ECO:0000256" key="1">
    <source>
        <dbReference type="SAM" id="Phobius"/>
    </source>
</evidence>
<keyword evidence="1" id="KW-1133">Transmembrane helix</keyword>
<gene>
    <name evidence="2" type="ORF">DC094_06530</name>
</gene>
<dbReference type="OrthoDB" id="5497849at2"/>
<reference evidence="2 3" key="1">
    <citation type="submission" date="2018-04" db="EMBL/GenBank/DDBJ databases">
        <title>Thalassorhabdus spongiae gen. nov., sp. nov., isolated from a marine sponge in South-West Iceland.</title>
        <authorList>
            <person name="Knobloch S."/>
            <person name="Daussin A."/>
            <person name="Johannsson R."/>
            <person name="Marteinsson V.T."/>
        </authorList>
    </citation>
    <scope>NUCLEOTIDE SEQUENCE [LARGE SCALE GENOMIC DNA]</scope>
    <source>
        <strain evidence="2 3">Hp12</strain>
    </source>
</reference>
<dbReference type="Proteomes" id="UP000244906">
    <property type="component" value="Unassembled WGS sequence"/>
</dbReference>
<accession>A0A2V1H1J6</accession>
<protein>
    <recommendedName>
        <fullName evidence="4">Capsule biosynthesis protein</fullName>
    </recommendedName>
</protein>
<organism evidence="2 3">
    <name type="scientific">Pelagibaculum spongiae</name>
    <dbReference type="NCBI Taxonomy" id="2080658"/>
    <lineage>
        <taxon>Bacteria</taxon>
        <taxon>Pseudomonadati</taxon>
        <taxon>Pseudomonadota</taxon>
        <taxon>Gammaproteobacteria</taxon>
        <taxon>Oceanospirillales</taxon>
        <taxon>Pelagibaculum</taxon>
    </lineage>
</organism>
<evidence type="ECO:0000313" key="2">
    <source>
        <dbReference type="EMBL" id="PVZ70251.1"/>
    </source>
</evidence>